<evidence type="ECO:0000256" key="1">
    <source>
        <dbReference type="SAM" id="Phobius"/>
    </source>
</evidence>
<feature type="transmembrane region" description="Helical" evidence="1">
    <location>
        <begin position="49"/>
        <end position="70"/>
    </location>
</feature>
<feature type="transmembrane region" description="Helical" evidence="1">
    <location>
        <begin position="91"/>
        <end position="117"/>
    </location>
</feature>
<keyword evidence="1" id="KW-0812">Transmembrane</keyword>
<protein>
    <recommendedName>
        <fullName evidence="4">TrbC/VIRB2 family protein</fullName>
    </recommendedName>
</protein>
<name>A0A1G2KU74_9BACT</name>
<organism evidence="2 3">
    <name type="scientific">Candidatus Sungbacteria bacterium RIFCSPHIGHO2_02_FULL_51_29</name>
    <dbReference type="NCBI Taxonomy" id="1802273"/>
    <lineage>
        <taxon>Bacteria</taxon>
        <taxon>Candidatus Sungiibacteriota</taxon>
    </lineage>
</organism>
<dbReference type="Proteomes" id="UP000177811">
    <property type="component" value="Unassembled WGS sequence"/>
</dbReference>
<evidence type="ECO:0000313" key="3">
    <source>
        <dbReference type="Proteomes" id="UP000177811"/>
    </source>
</evidence>
<keyword evidence="1" id="KW-1133">Transmembrane helix</keyword>
<accession>A0A1G2KU74</accession>
<dbReference type="AlphaFoldDB" id="A0A1G2KU74"/>
<keyword evidence="1" id="KW-0472">Membrane</keyword>
<reference evidence="2 3" key="1">
    <citation type="journal article" date="2016" name="Nat. Commun.">
        <title>Thousands of microbial genomes shed light on interconnected biogeochemical processes in an aquifer system.</title>
        <authorList>
            <person name="Anantharaman K."/>
            <person name="Brown C.T."/>
            <person name="Hug L.A."/>
            <person name="Sharon I."/>
            <person name="Castelle C.J."/>
            <person name="Probst A.J."/>
            <person name="Thomas B.C."/>
            <person name="Singh A."/>
            <person name="Wilkins M.J."/>
            <person name="Karaoz U."/>
            <person name="Brodie E.L."/>
            <person name="Williams K.H."/>
            <person name="Hubbard S.S."/>
            <person name="Banfield J.F."/>
        </authorList>
    </citation>
    <scope>NUCLEOTIDE SEQUENCE [LARGE SCALE GENOMIC DNA]</scope>
</reference>
<dbReference type="Pfam" id="PF18895">
    <property type="entry name" value="T4SS_pilin"/>
    <property type="match status" value="1"/>
</dbReference>
<dbReference type="EMBL" id="MHQL01000050">
    <property type="protein sequence ID" value="OHA01959.1"/>
    <property type="molecule type" value="Genomic_DNA"/>
</dbReference>
<dbReference type="InterPro" id="IPR043993">
    <property type="entry name" value="T4SS_pilin"/>
</dbReference>
<evidence type="ECO:0008006" key="4">
    <source>
        <dbReference type="Google" id="ProtNLM"/>
    </source>
</evidence>
<gene>
    <name evidence="2" type="ORF">A3C16_02355</name>
</gene>
<comment type="caution">
    <text evidence="2">The sequence shown here is derived from an EMBL/GenBank/DDBJ whole genome shotgun (WGS) entry which is preliminary data.</text>
</comment>
<sequence length="127" mass="13304">MTMRTTYMYRVPAIRLIVPLIFAAIGRTGIALAGGYGNPVQFDTFGDAARAIADFILGIALPVAVIMILYAGLLYMTSGGSPEKVKMAHRALIWGAVGIAFVLVGKGLVAVVCIVLGGRDCTGVPFT</sequence>
<proteinExistence type="predicted"/>
<evidence type="ECO:0000313" key="2">
    <source>
        <dbReference type="EMBL" id="OHA01959.1"/>
    </source>
</evidence>